<evidence type="ECO:0000256" key="6">
    <source>
        <dbReference type="RuleBase" id="RU004057"/>
    </source>
</evidence>
<keyword evidence="6" id="KW-0813">Transport</keyword>
<dbReference type="OrthoDB" id="5359644at2"/>
<evidence type="ECO:0000256" key="3">
    <source>
        <dbReference type="ARBA" id="ARBA00022692"/>
    </source>
</evidence>
<evidence type="ECO:0000313" key="9">
    <source>
        <dbReference type="EMBL" id="PUE65932.1"/>
    </source>
</evidence>
<reference evidence="9 10" key="1">
    <citation type="submission" date="2017-02" db="EMBL/GenBank/DDBJ databases">
        <title>Arcobacter caeni sp. nov, a new Arcobacter species isolated from reclaimed water.</title>
        <authorList>
            <person name="Figueras M.J."/>
            <person name="Perez-Cataluna A."/>
            <person name="Salas-Masso N."/>
        </authorList>
    </citation>
    <scope>NUCLEOTIDE SEQUENCE [LARGE SCALE GENOMIC DNA]</scope>
    <source>
        <strain evidence="9 10">RW17-10</strain>
    </source>
</reference>
<feature type="transmembrane region" description="Helical" evidence="7">
    <location>
        <begin position="21"/>
        <end position="44"/>
    </location>
</feature>
<dbReference type="EMBL" id="MUXE01000002">
    <property type="protein sequence ID" value="PUE65932.1"/>
    <property type="molecule type" value="Genomic_DNA"/>
</dbReference>
<organism evidence="9 10">
    <name type="scientific">Arcobacter caeni</name>
    <dbReference type="NCBI Taxonomy" id="1912877"/>
    <lineage>
        <taxon>Bacteria</taxon>
        <taxon>Pseudomonadati</taxon>
        <taxon>Campylobacterota</taxon>
        <taxon>Epsilonproteobacteria</taxon>
        <taxon>Campylobacterales</taxon>
        <taxon>Arcobacteraceae</taxon>
        <taxon>Arcobacter</taxon>
    </lineage>
</organism>
<evidence type="ECO:0000256" key="4">
    <source>
        <dbReference type="ARBA" id="ARBA00022989"/>
    </source>
</evidence>
<dbReference type="RefSeq" id="WP_108557840.1">
    <property type="nucleotide sequence ID" value="NZ_MUXE01000002.1"/>
</dbReference>
<accession>A0A363D3N9</accession>
<keyword evidence="6" id="KW-0653">Protein transport</keyword>
<feature type="transmembrane region" description="Helical" evidence="7">
    <location>
        <begin position="171"/>
        <end position="195"/>
    </location>
</feature>
<protein>
    <recommendedName>
        <fullName evidence="8">MotA/TolQ/ExbB proton channel domain-containing protein</fullName>
    </recommendedName>
</protein>
<dbReference type="Pfam" id="PF01618">
    <property type="entry name" value="MotA_ExbB"/>
    <property type="match status" value="1"/>
</dbReference>
<evidence type="ECO:0000256" key="2">
    <source>
        <dbReference type="ARBA" id="ARBA00022475"/>
    </source>
</evidence>
<keyword evidence="5 7" id="KW-0472">Membrane</keyword>
<dbReference type="GO" id="GO:0005886">
    <property type="term" value="C:plasma membrane"/>
    <property type="evidence" value="ECO:0007669"/>
    <property type="project" value="UniProtKB-SubCell"/>
</dbReference>
<keyword evidence="3 7" id="KW-0812">Transmembrane</keyword>
<comment type="caution">
    <text evidence="9">The sequence shown here is derived from an EMBL/GenBank/DDBJ whole genome shotgun (WGS) entry which is preliminary data.</text>
</comment>
<comment type="subcellular location">
    <subcellularLocation>
        <location evidence="1">Cell inner membrane</location>
        <topology evidence="1">Multi-pass membrane protein</topology>
    </subcellularLocation>
    <subcellularLocation>
        <location evidence="6">Membrane</location>
        <topology evidence="6">Multi-pass membrane protein</topology>
    </subcellularLocation>
</comment>
<evidence type="ECO:0000259" key="8">
    <source>
        <dbReference type="Pfam" id="PF01618"/>
    </source>
</evidence>
<comment type="similarity">
    <text evidence="6">Belongs to the exbB/tolQ family.</text>
</comment>
<sequence length="407" mass="46777">MLSNDNLIDLSSIKHQTTCKPISRIFTLLTIPTALFAIIILCYLGKLPLKVEIHSVILIGFIYFIYLFFVIHNAYYVSCKFKTQYTSMFFSLKEYVDNNLLTIENSTKANGSFDDFLKDYTSNLRNTNFSSIASGIFPTLGILGTFISIALSMPDFSSGTTTALEQEISHLLGGVGTAFYVSIYGIFLSIWWTFFEKIGMSRFEHDTFLIKESTKSFFWTKIDIESIHIKSNIDNFSKMSEIFEKLTSSNMMENINHLIEKRVEILDEILKKELILSTKISENIDNNEKLSMMLKDMTLNMSTTITNFEQQKDSYTLSAQLLNNNIGKLNSHMDNLSSDNLKAIYTNIVKSIETMKNDMEKIEWKFKQGLDEYDAKFTDKLQNSLESIDEQTVKIIEDLTQFKELSK</sequence>
<dbReference type="GO" id="GO:0015031">
    <property type="term" value="P:protein transport"/>
    <property type="evidence" value="ECO:0007669"/>
    <property type="project" value="UniProtKB-KW"/>
</dbReference>
<dbReference type="AlphaFoldDB" id="A0A363D3N9"/>
<keyword evidence="10" id="KW-1185">Reference proteome</keyword>
<proteinExistence type="inferred from homology"/>
<feature type="transmembrane region" description="Helical" evidence="7">
    <location>
        <begin position="56"/>
        <end position="78"/>
    </location>
</feature>
<evidence type="ECO:0000256" key="1">
    <source>
        <dbReference type="ARBA" id="ARBA00004429"/>
    </source>
</evidence>
<feature type="transmembrane region" description="Helical" evidence="7">
    <location>
        <begin position="132"/>
        <end position="151"/>
    </location>
</feature>
<keyword evidence="4 7" id="KW-1133">Transmembrane helix</keyword>
<evidence type="ECO:0000256" key="7">
    <source>
        <dbReference type="SAM" id="Phobius"/>
    </source>
</evidence>
<evidence type="ECO:0000256" key="5">
    <source>
        <dbReference type="ARBA" id="ARBA00023136"/>
    </source>
</evidence>
<keyword evidence="2" id="KW-1003">Cell membrane</keyword>
<feature type="domain" description="MotA/TolQ/ExbB proton channel" evidence="8">
    <location>
        <begin position="125"/>
        <end position="202"/>
    </location>
</feature>
<name>A0A363D3N9_9BACT</name>
<dbReference type="InterPro" id="IPR002898">
    <property type="entry name" value="MotA_ExbB_proton_chnl"/>
</dbReference>
<dbReference type="Proteomes" id="UP000251135">
    <property type="component" value="Unassembled WGS sequence"/>
</dbReference>
<evidence type="ECO:0000313" key="10">
    <source>
        <dbReference type="Proteomes" id="UP000251135"/>
    </source>
</evidence>
<gene>
    <name evidence="9" type="ORF">B0174_01315</name>
</gene>